<dbReference type="RefSeq" id="WP_328774786.1">
    <property type="nucleotide sequence ID" value="NZ_CP108057.1"/>
</dbReference>
<dbReference type="EMBL" id="CP108057">
    <property type="protein sequence ID" value="WUO44327.1"/>
    <property type="molecule type" value="Genomic_DNA"/>
</dbReference>
<keyword evidence="2" id="KW-1185">Reference proteome</keyword>
<gene>
    <name evidence="1" type="ORF">OHU17_00005</name>
</gene>
<name>A0ABZ1RDX6_9ACTN</name>
<reference evidence="1" key="1">
    <citation type="submission" date="2022-10" db="EMBL/GenBank/DDBJ databases">
        <title>The complete genomes of actinobacterial strains from the NBC collection.</title>
        <authorList>
            <person name="Joergensen T.S."/>
            <person name="Alvarez Arevalo M."/>
            <person name="Sterndorff E.B."/>
            <person name="Faurdal D."/>
            <person name="Vuksanovic O."/>
            <person name="Mourched A.-S."/>
            <person name="Charusanti P."/>
            <person name="Shaw S."/>
            <person name="Blin K."/>
            <person name="Weber T."/>
        </authorList>
    </citation>
    <scope>NUCLEOTIDE SEQUENCE</scope>
    <source>
        <strain evidence="1">NBC_00283</strain>
    </source>
</reference>
<organism evidence="1 2">
    <name type="scientific">Streptomyces goshikiensis</name>
    <dbReference type="NCBI Taxonomy" id="1942"/>
    <lineage>
        <taxon>Bacteria</taxon>
        <taxon>Bacillati</taxon>
        <taxon>Actinomycetota</taxon>
        <taxon>Actinomycetes</taxon>
        <taxon>Kitasatosporales</taxon>
        <taxon>Streptomycetaceae</taxon>
        <taxon>Streptomyces</taxon>
    </lineage>
</organism>
<proteinExistence type="predicted"/>
<dbReference type="Proteomes" id="UP001432075">
    <property type="component" value="Chromosome"/>
</dbReference>
<accession>A0ABZ1RDX6</accession>
<evidence type="ECO:0000313" key="1">
    <source>
        <dbReference type="EMBL" id="WUO44327.1"/>
    </source>
</evidence>
<sequence length="306" mass="33913">MTYVDETESRAVSTLTMSARISESGRITPLPETVRRVRWTELWARSGKSLDRIVQLRVKAWVESLLKAIETEAMPADSAHRWKSQEQWRAATIRETRRKATDQAHARVTSELRREALAEIEAEGSGFWPVRWEESTKVFLVQGEWTVTVSVSGTDHTAVRSAFASDLPPLIADIVADAQNRIPRPKKTVPISAATDTPAKVRKAWKRDRAKGTAPKAANGAYTPGSWVIWQDPESGRTINGIVTQWTPGWTHDSSKRGVIPSDGSDPVVMQLDSGAHRSKGPWRVSYGDGVTSRVEPGAVQLELTL</sequence>
<evidence type="ECO:0000313" key="2">
    <source>
        <dbReference type="Proteomes" id="UP001432075"/>
    </source>
</evidence>
<protein>
    <submittedName>
        <fullName evidence="1">Uncharacterized protein</fullName>
    </submittedName>
</protein>